<feature type="transmembrane region" description="Helical" evidence="6">
    <location>
        <begin position="91"/>
        <end position="112"/>
    </location>
</feature>
<evidence type="ECO:0000256" key="5">
    <source>
        <dbReference type="SAM" id="MobiDB-lite"/>
    </source>
</evidence>
<evidence type="ECO:0000256" key="6">
    <source>
        <dbReference type="SAM" id="Phobius"/>
    </source>
</evidence>
<name>A0A0S2FHQ2_LYSAN</name>
<gene>
    <name evidence="7" type="ORF">LA76x_4985</name>
</gene>
<dbReference type="GO" id="GO:0016020">
    <property type="term" value="C:membrane"/>
    <property type="evidence" value="ECO:0007669"/>
    <property type="project" value="UniProtKB-SubCell"/>
</dbReference>
<sequence length="374" mass="39917">MDILSLDGIFSFLAPKAQGGVLDFAFFKLINDYFSEEITTFGFKLMQRMMTWVAGLALTLATLYFLVAGYRVATGQSREPMMGLVTNSLKVVLILFVATGMTFGNVNIYNLLTTGLDTEIHETISGETGRTSVAAIDQNLAYMQIAMSAIDAVQVVDGDDETREQKGRALLMAGFGTASVPMTVGALTLMYRFGIAFFVGLAPLFILCLMFEQTKELFKKWLMSGIATYFAMAALSVMSAIALKFMAKVAVAFWVAKAVNGILGLEPEGMTSLAIQQGGIGLIVTVLLISVPPMVGTFFNGALGSFSTYTAFNSTPAASPGPQGQPPGSYAPPTSKVETSSQGRQTTGSSYDSGTRYSTGASSDTPDPNEIKKK</sequence>
<dbReference type="PATRIC" id="fig|84531.8.peg.4977"/>
<organism evidence="7 8">
    <name type="scientific">Lysobacter antibioticus</name>
    <dbReference type="NCBI Taxonomy" id="84531"/>
    <lineage>
        <taxon>Bacteria</taxon>
        <taxon>Pseudomonadati</taxon>
        <taxon>Pseudomonadota</taxon>
        <taxon>Gammaproteobacteria</taxon>
        <taxon>Lysobacterales</taxon>
        <taxon>Lysobacteraceae</taxon>
        <taxon>Lysobacter</taxon>
    </lineage>
</organism>
<keyword evidence="3 6" id="KW-1133">Transmembrane helix</keyword>
<dbReference type="InterPro" id="IPR007688">
    <property type="entry name" value="Conjugal_tfr_TrbL/VirB6"/>
</dbReference>
<evidence type="ECO:0000256" key="4">
    <source>
        <dbReference type="ARBA" id="ARBA00023136"/>
    </source>
</evidence>
<dbReference type="GO" id="GO:0030255">
    <property type="term" value="P:protein secretion by the type IV secretion system"/>
    <property type="evidence" value="ECO:0007669"/>
    <property type="project" value="InterPro"/>
</dbReference>
<dbReference type="STRING" id="84531.LA76x_4985"/>
<feature type="transmembrane region" description="Helical" evidence="6">
    <location>
        <begin position="278"/>
        <end position="299"/>
    </location>
</feature>
<reference evidence="7 8" key="1">
    <citation type="journal article" date="2015" name="BMC Genomics">
        <title>Comparative genomics and metabolic profiling of the genus Lysobacter.</title>
        <authorList>
            <person name="de Bruijn I."/>
            <person name="Cheng X."/>
            <person name="de Jager V."/>
            <person name="Exposito R.G."/>
            <person name="Watrous J."/>
            <person name="Patel N."/>
            <person name="Postma J."/>
            <person name="Dorrestein P.C."/>
            <person name="Kobayashi D."/>
            <person name="Raaijmakers J.M."/>
        </authorList>
    </citation>
    <scope>NUCLEOTIDE SEQUENCE [LARGE SCALE GENOMIC DNA]</scope>
    <source>
        <strain evidence="7 8">76</strain>
    </source>
</reference>
<evidence type="ECO:0000256" key="3">
    <source>
        <dbReference type="ARBA" id="ARBA00022989"/>
    </source>
</evidence>
<dbReference type="EMBL" id="CP011129">
    <property type="protein sequence ID" value="ALN83087.1"/>
    <property type="molecule type" value="Genomic_DNA"/>
</dbReference>
<feature type="transmembrane region" description="Helical" evidence="6">
    <location>
        <begin position="49"/>
        <end position="70"/>
    </location>
</feature>
<dbReference type="KEGG" id="lab:LA76x_4985"/>
<evidence type="ECO:0000313" key="8">
    <source>
        <dbReference type="Proteomes" id="UP000060787"/>
    </source>
</evidence>
<evidence type="ECO:0000256" key="1">
    <source>
        <dbReference type="ARBA" id="ARBA00004141"/>
    </source>
</evidence>
<dbReference type="Proteomes" id="UP000060787">
    <property type="component" value="Chromosome"/>
</dbReference>
<accession>A0A0S2FHQ2</accession>
<evidence type="ECO:0000313" key="7">
    <source>
        <dbReference type="EMBL" id="ALN83087.1"/>
    </source>
</evidence>
<evidence type="ECO:0000256" key="2">
    <source>
        <dbReference type="ARBA" id="ARBA00022692"/>
    </source>
</evidence>
<dbReference type="Pfam" id="PF04610">
    <property type="entry name" value="TrbL"/>
    <property type="match status" value="1"/>
</dbReference>
<feature type="compositionally biased region" description="Low complexity" evidence="5">
    <location>
        <begin position="316"/>
        <end position="350"/>
    </location>
</feature>
<dbReference type="AlphaFoldDB" id="A0A0S2FHQ2"/>
<keyword evidence="8" id="KW-1185">Reference proteome</keyword>
<keyword evidence="2 6" id="KW-0812">Transmembrane</keyword>
<dbReference type="RefSeq" id="WP_057919638.1">
    <property type="nucleotide sequence ID" value="NZ_CP011129.1"/>
</dbReference>
<feature type="transmembrane region" description="Helical" evidence="6">
    <location>
        <begin position="221"/>
        <end position="243"/>
    </location>
</feature>
<comment type="subcellular location">
    <subcellularLocation>
        <location evidence="1">Membrane</location>
        <topology evidence="1">Multi-pass membrane protein</topology>
    </subcellularLocation>
</comment>
<feature type="region of interest" description="Disordered" evidence="5">
    <location>
        <begin position="316"/>
        <end position="374"/>
    </location>
</feature>
<feature type="compositionally biased region" description="Polar residues" evidence="5">
    <location>
        <begin position="351"/>
        <end position="366"/>
    </location>
</feature>
<proteinExistence type="predicted"/>
<keyword evidence="4 6" id="KW-0472">Membrane</keyword>
<protein>
    <submittedName>
        <fullName evidence="7">TrbL/VirB6 plasmid conjugal transfer family protein</fullName>
    </submittedName>
</protein>
<feature type="transmembrane region" description="Helical" evidence="6">
    <location>
        <begin position="189"/>
        <end position="209"/>
    </location>
</feature>